<evidence type="ECO:0000313" key="4">
    <source>
        <dbReference type="EMBL" id="OBZ79282.1"/>
    </source>
</evidence>
<organism evidence="4 5">
    <name type="scientific">Grifola frondosa</name>
    <name type="common">Maitake</name>
    <name type="synonym">Polyporus frondosus</name>
    <dbReference type="NCBI Taxonomy" id="5627"/>
    <lineage>
        <taxon>Eukaryota</taxon>
        <taxon>Fungi</taxon>
        <taxon>Dikarya</taxon>
        <taxon>Basidiomycota</taxon>
        <taxon>Agaricomycotina</taxon>
        <taxon>Agaricomycetes</taxon>
        <taxon>Polyporales</taxon>
        <taxon>Grifolaceae</taxon>
        <taxon>Grifola</taxon>
    </lineage>
</organism>
<feature type="region of interest" description="Disordered" evidence="1">
    <location>
        <begin position="1"/>
        <end position="134"/>
    </location>
</feature>
<dbReference type="GO" id="GO:0031965">
    <property type="term" value="C:nuclear membrane"/>
    <property type="evidence" value="ECO:0007669"/>
    <property type="project" value="InterPro"/>
</dbReference>
<evidence type="ECO:0000313" key="5">
    <source>
        <dbReference type="Proteomes" id="UP000092993"/>
    </source>
</evidence>
<dbReference type="OMA" id="HPHIPRI"/>
<feature type="compositionally biased region" description="Basic and acidic residues" evidence="1">
    <location>
        <begin position="153"/>
        <end position="169"/>
    </location>
</feature>
<name>A0A1C7MQY5_GRIFR</name>
<dbReference type="GO" id="GO:0055088">
    <property type="term" value="P:lipid homeostasis"/>
    <property type="evidence" value="ECO:0007669"/>
    <property type="project" value="InterPro"/>
</dbReference>
<feature type="region of interest" description="Disordered" evidence="1">
    <location>
        <begin position="380"/>
        <end position="413"/>
    </location>
</feature>
<dbReference type="InterPro" id="IPR040202">
    <property type="entry name" value="Brl1/Brr6"/>
</dbReference>
<evidence type="ECO:0000256" key="1">
    <source>
        <dbReference type="SAM" id="MobiDB-lite"/>
    </source>
</evidence>
<keyword evidence="2" id="KW-0812">Transmembrane</keyword>
<dbReference type="PANTHER" id="PTHR28136:SF1">
    <property type="entry name" value="NUCLEUS EXPORT PROTEIN BRL1"/>
    <property type="match status" value="1"/>
</dbReference>
<gene>
    <name evidence="4" type="primary">BRL1</name>
    <name evidence="4" type="ORF">A0H81_00173</name>
</gene>
<feature type="compositionally biased region" description="Polar residues" evidence="1">
    <location>
        <begin position="65"/>
        <end position="75"/>
    </location>
</feature>
<dbReference type="GO" id="GO:0006998">
    <property type="term" value="P:nuclear envelope organization"/>
    <property type="evidence" value="ECO:0007669"/>
    <property type="project" value="InterPro"/>
</dbReference>
<dbReference type="Proteomes" id="UP000092993">
    <property type="component" value="Unassembled WGS sequence"/>
</dbReference>
<feature type="compositionally biased region" description="Polar residues" evidence="1">
    <location>
        <begin position="380"/>
        <end position="391"/>
    </location>
</feature>
<dbReference type="InterPro" id="IPR018767">
    <property type="entry name" value="Brl1/Brr6_dom"/>
</dbReference>
<evidence type="ECO:0000259" key="3">
    <source>
        <dbReference type="SMART" id="SM01042"/>
    </source>
</evidence>
<feature type="region of interest" description="Disordered" evidence="1">
    <location>
        <begin position="150"/>
        <end position="189"/>
    </location>
</feature>
<feature type="domain" description="Brl1/Brr6" evidence="3">
    <location>
        <begin position="214"/>
        <end position="346"/>
    </location>
</feature>
<dbReference type="EMBL" id="LUGG01000001">
    <property type="protein sequence ID" value="OBZ79282.1"/>
    <property type="molecule type" value="Genomic_DNA"/>
</dbReference>
<feature type="compositionally biased region" description="Acidic residues" evidence="1">
    <location>
        <begin position="174"/>
        <end position="184"/>
    </location>
</feature>
<keyword evidence="2" id="KW-0472">Membrane</keyword>
<protein>
    <submittedName>
        <fullName evidence="4">Nucleus export protein BRL1</fullName>
    </submittedName>
</protein>
<dbReference type="OrthoDB" id="5961at2759"/>
<feature type="compositionally biased region" description="Pro residues" evidence="1">
    <location>
        <begin position="55"/>
        <end position="64"/>
    </location>
</feature>
<keyword evidence="2" id="KW-1133">Transmembrane helix</keyword>
<comment type="caution">
    <text evidence="4">The sequence shown here is derived from an EMBL/GenBank/DDBJ whole genome shotgun (WGS) entry which is preliminary data.</text>
</comment>
<sequence>MSFYRRRFDRSTETPMDFEFTSRPSNQVKPVWATPPPDPSTPRKRTLTDANPSTPDFPAPPHTPTMPSFGQNTNIPFLFQEPPPHTPHSPAWAPPPGFSPAKAFPQPELKDVDMSELSPPKAPSEVPEKEKEVEGGRVVALGALRRVYRSRQRARERSRMEGGHSKFDDAGGSEGDEESGDEDSLNPVTQNLSHHYTLNMPGPAQPQSDLPYILLGYLQFFFNTSLILVFLYLLVQFILTVQRDVEQRISEYSMDIVQEIAQCALHYKSNMCATNPIPAMARQCATWETCMNRDPTKVGRAKVSAELIAEVINSFVEPISWKTLAFTLTSLSFLTVFINTLLSLYRSRHSPVAPIVPTPPVPSFPIAPPAPYPHQYLSSPPEWNQSWNKSRSGVEETPTRRRRLEGGLAAKIK</sequence>
<dbReference type="AlphaFoldDB" id="A0A1C7MQY5"/>
<feature type="transmembrane region" description="Helical" evidence="2">
    <location>
        <begin position="324"/>
        <end position="345"/>
    </location>
</feature>
<dbReference type="Pfam" id="PF10104">
    <property type="entry name" value="Brr6_like_C_C"/>
    <property type="match status" value="1"/>
</dbReference>
<reference evidence="4 5" key="1">
    <citation type="submission" date="2016-03" db="EMBL/GenBank/DDBJ databases">
        <title>Whole genome sequencing of Grifola frondosa 9006-11.</title>
        <authorList>
            <person name="Min B."/>
            <person name="Park H."/>
            <person name="Kim J.-G."/>
            <person name="Cho H."/>
            <person name="Oh Y.-L."/>
            <person name="Kong W.-S."/>
            <person name="Choi I.-G."/>
        </authorList>
    </citation>
    <scope>NUCLEOTIDE SEQUENCE [LARGE SCALE GENOMIC DNA]</scope>
    <source>
        <strain evidence="4 5">9006-11</strain>
    </source>
</reference>
<proteinExistence type="predicted"/>
<feature type="transmembrane region" description="Helical" evidence="2">
    <location>
        <begin position="220"/>
        <end position="239"/>
    </location>
</feature>
<dbReference type="SMART" id="SM01042">
    <property type="entry name" value="Brr6_like_C_C"/>
    <property type="match status" value="1"/>
</dbReference>
<feature type="compositionally biased region" description="Pro residues" evidence="1">
    <location>
        <begin position="81"/>
        <end position="98"/>
    </location>
</feature>
<keyword evidence="5" id="KW-1185">Reference proteome</keyword>
<evidence type="ECO:0000256" key="2">
    <source>
        <dbReference type="SAM" id="Phobius"/>
    </source>
</evidence>
<dbReference type="PANTHER" id="PTHR28136">
    <property type="entry name" value="NUCLEUS EXPORT PROTEIN BRR6"/>
    <property type="match status" value="1"/>
</dbReference>
<accession>A0A1C7MQY5</accession>